<dbReference type="GO" id="GO:0050501">
    <property type="term" value="F:hyaluronan synthase activity"/>
    <property type="evidence" value="ECO:0007669"/>
    <property type="project" value="UniProtKB-EC"/>
</dbReference>
<gene>
    <name evidence="3" type="primary">hyaD_1</name>
    <name evidence="2" type="ORF">I5U13_19090</name>
    <name evidence="3" type="ORF">NCTC10036_01652</name>
</gene>
<dbReference type="RefSeq" id="WP_126531064.1">
    <property type="nucleotide sequence ID" value="NZ_JADULK010000011.1"/>
</dbReference>
<dbReference type="Gene3D" id="3.90.550.10">
    <property type="entry name" value="Spore Coat Polysaccharide Biosynthesis Protein SpsA, Chain A"/>
    <property type="match status" value="1"/>
</dbReference>
<feature type="domain" description="Glycosyltransferase 2-like" evidence="1">
    <location>
        <begin position="9"/>
        <end position="152"/>
    </location>
</feature>
<evidence type="ECO:0000259" key="1">
    <source>
        <dbReference type="Pfam" id="PF00535"/>
    </source>
</evidence>
<evidence type="ECO:0000313" key="2">
    <source>
        <dbReference type="EMBL" id="MBH1931767.1"/>
    </source>
</evidence>
<keyword evidence="3" id="KW-0328">Glycosyltransferase</keyword>
<dbReference type="EMBL" id="JADULK010000011">
    <property type="protein sequence ID" value="MBH1931767.1"/>
    <property type="molecule type" value="Genomic_DNA"/>
</dbReference>
<dbReference type="PANTHER" id="PTHR43685:SF2">
    <property type="entry name" value="GLYCOSYLTRANSFERASE 2-LIKE DOMAIN-CONTAINING PROTEIN"/>
    <property type="match status" value="1"/>
</dbReference>
<dbReference type="Pfam" id="PF00535">
    <property type="entry name" value="Glycos_transf_2"/>
    <property type="match status" value="1"/>
</dbReference>
<reference evidence="3 4" key="1">
    <citation type="submission" date="2018-12" db="EMBL/GenBank/DDBJ databases">
        <authorList>
            <consortium name="Pathogen Informatics"/>
        </authorList>
    </citation>
    <scope>NUCLEOTIDE SEQUENCE [LARGE SCALE GENOMIC DNA]</scope>
    <source>
        <strain evidence="3 4">NCTC10036</strain>
    </source>
</reference>
<dbReference type="InterPro" id="IPR050834">
    <property type="entry name" value="Glycosyltransf_2"/>
</dbReference>
<dbReference type="AlphaFoldDB" id="A0A448S800"/>
<keyword evidence="3" id="KW-0808">Transferase</keyword>
<proteinExistence type="predicted"/>
<dbReference type="SUPFAM" id="SSF53448">
    <property type="entry name" value="Nucleotide-diphospho-sugar transferases"/>
    <property type="match status" value="1"/>
</dbReference>
<dbReference type="Proteomes" id="UP000624159">
    <property type="component" value="Unassembled WGS sequence"/>
</dbReference>
<evidence type="ECO:0000313" key="5">
    <source>
        <dbReference type="Proteomes" id="UP000624159"/>
    </source>
</evidence>
<dbReference type="Proteomes" id="UP000281904">
    <property type="component" value="Chromosome"/>
</dbReference>
<sequence>MSAYPYLLSVIVPFYNNADFIVDSLRSLLNQVTDDVEIVIIDDGSTDDSVQRVTQLLEGQTAHHATLICQPNGGIAHARNVGLANVRGRYVTFLDGDDLLSSDYWQILRPLLLADQYDIIDFNYKKFSGTVPTPPQGKKTEIYDYDFKNQGLACLMPLFTRSMWHLWSRVYRHTLLEGESFATGRRYEDVIFTPFLYFKTRKIAHIEQVLYFYRDNNLGITRNHSEKDIADLQFAMSKMTDYALQHQHNSQIRPLAALMIANCFCEIKNITKKIHGCYRYSPELRNALQRAAKVCQGTKVPSKKVCQMRYPYIDELLSKVRIGLKKH</sequence>
<dbReference type="InterPro" id="IPR029044">
    <property type="entry name" value="Nucleotide-diphossugar_trans"/>
</dbReference>
<name>A0A448S800_SERRU</name>
<dbReference type="EC" id="2.4.1.212" evidence="3"/>
<dbReference type="PANTHER" id="PTHR43685">
    <property type="entry name" value="GLYCOSYLTRANSFERASE"/>
    <property type="match status" value="1"/>
</dbReference>
<dbReference type="InterPro" id="IPR001173">
    <property type="entry name" value="Glyco_trans_2-like"/>
</dbReference>
<dbReference type="EMBL" id="LR134493">
    <property type="protein sequence ID" value="VEI63831.1"/>
    <property type="molecule type" value="Genomic_DNA"/>
</dbReference>
<reference evidence="2 5" key="2">
    <citation type="submission" date="2020-11" db="EMBL/GenBank/DDBJ databases">
        <title>Enhanced detection system for hospital associated transmission using whole genome sequencing surveillance.</title>
        <authorList>
            <person name="Harrison L.H."/>
            <person name="Van Tyne D."/>
            <person name="Marsh J.W."/>
            <person name="Griffith M.P."/>
            <person name="Snyder D.J."/>
            <person name="Cooper V.S."/>
            <person name="Mustapha M."/>
        </authorList>
    </citation>
    <scope>NUCLEOTIDE SEQUENCE [LARGE SCALE GENOMIC DNA]</scope>
    <source>
        <strain evidence="2 5">SER00230</strain>
    </source>
</reference>
<organism evidence="3 4">
    <name type="scientific">Serratia rubidaea</name>
    <name type="common">Serratia marinorubra</name>
    <dbReference type="NCBI Taxonomy" id="61652"/>
    <lineage>
        <taxon>Bacteria</taxon>
        <taxon>Pseudomonadati</taxon>
        <taxon>Pseudomonadota</taxon>
        <taxon>Gammaproteobacteria</taxon>
        <taxon>Enterobacterales</taxon>
        <taxon>Yersiniaceae</taxon>
        <taxon>Serratia</taxon>
    </lineage>
</organism>
<evidence type="ECO:0000313" key="3">
    <source>
        <dbReference type="EMBL" id="VEI63831.1"/>
    </source>
</evidence>
<accession>A0A448S800</accession>
<evidence type="ECO:0000313" key="4">
    <source>
        <dbReference type="Proteomes" id="UP000281904"/>
    </source>
</evidence>
<protein>
    <submittedName>
        <fullName evidence="2">Glycosyltransferase</fullName>
    </submittedName>
    <submittedName>
        <fullName evidence="3">Hyaluronan synthase</fullName>
        <ecNumber evidence="3">2.4.1.212</ecNumber>
    </submittedName>
</protein>
<dbReference type="CDD" id="cd00761">
    <property type="entry name" value="Glyco_tranf_GTA_type"/>
    <property type="match status" value="1"/>
</dbReference>
<keyword evidence="5" id="KW-1185">Reference proteome</keyword>